<dbReference type="EMBL" id="CP029600">
    <property type="protein sequence ID" value="AWO01449.1"/>
    <property type="molecule type" value="Genomic_DNA"/>
</dbReference>
<evidence type="ECO:0000313" key="4">
    <source>
        <dbReference type="Proteomes" id="UP000246099"/>
    </source>
</evidence>
<evidence type="ECO:0000256" key="1">
    <source>
        <dbReference type="SAM" id="Phobius"/>
    </source>
</evidence>
<keyword evidence="1" id="KW-1133">Transmembrane helix</keyword>
<gene>
    <name evidence="3" type="ORF">DLD77_06965</name>
</gene>
<organism evidence="3 4">
    <name type="scientific">Chitinophaga alhagiae</name>
    <dbReference type="NCBI Taxonomy" id="2203219"/>
    <lineage>
        <taxon>Bacteria</taxon>
        <taxon>Pseudomonadati</taxon>
        <taxon>Bacteroidota</taxon>
        <taxon>Chitinophagia</taxon>
        <taxon>Chitinophagales</taxon>
        <taxon>Chitinophagaceae</taxon>
        <taxon>Chitinophaga</taxon>
    </lineage>
</organism>
<keyword evidence="1" id="KW-0812">Transmembrane</keyword>
<protein>
    <recommendedName>
        <fullName evidence="2">Signal transduction histidine kinase internal region domain-containing protein</fullName>
    </recommendedName>
</protein>
<accession>A0ABN5LQS0</accession>
<dbReference type="PANTHER" id="PTHR34220">
    <property type="entry name" value="SENSOR HISTIDINE KINASE YPDA"/>
    <property type="match status" value="1"/>
</dbReference>
<proteinExistence type="predicted"/>
<sequence length="311" mass="36185">MLPAIQSPFSGRVEGGIFERLRKHIMYNPIGDPGIWHTCMAPPLSEVPAAMGKFIYWALLTVVIILLGLYFWWRERKLRKKMQANITTQKNKATLELHTFQSQMDPHFIFNSLNAIHSRILSASTEQASVYLTRFSRLMRMVLENSSREWVSLEEELEALELYIQLEQMRFDDRFDYTLNCQPSCRDALVPPFIIQPFVQSAIWYRLLQRPPENRGRLSIEVGRKNGELRIRLEDNGLARQSAFNNLQQKTAYTRVAAERLRLLNDRYQTQASVTSGHLYDAHHQKTGTYTIIHLPDVNPASKPEETVFFQ</sequence>
<feature type="transmembrane region" description="Helical" evidence="1">
    <location>
        <begin position="54"/>
        <end position="73"/>
    </location>
</feature>
<evidence type="ECO:0000259" key="2">
    <source>
        <dbReference type="Pfam" id="PF06580"/>
    </source>
</evidence>
<keyword evidence="1" id="KW-0472">Membrane</keyword>
<dbReference type="InterPro" id="IPR050640">
    <property type="entry name" value="Bact_2-comp_sensor_kinase"/>
</dbReference>
<feature type="domain" description="Signal transduction histidine kinase internal region" evidence="2">
    <location>
        <begin position="96"/>
        <end position="175"/>
    </location>
</feature>
<dbReference type="Pfam" id="PF06580">
    <property type="entry name" value="His_kinase"/>
    <property type="match status" value="1"/>
</dbReference>
<evidence type="ECO:0000313" key="3">
    <source>
        <dbReference type="EMBL" id="AWO01449.1"/>
    </source>
</evidence>
<reference evidence="3 4" key="1">
    <citation type="submission" date="2018-05" db="EMBL/GenBank/DDBJ databases">
        <title>Chitinophaga sp. nov., isolated from rhizosphere soil of Alhagi.</title>
        <authorList>
            <person name="Liu Y."/>
        </authorList>
    </citation>
    <scope>NUCLEOTIDE SEQUENCE [LARGE SCALE GENOMIC DNA]</scope>
    <source>
        <strain evidence="3 4">T22</strain>
    </source>
</reference>
<dbReference type="PANTHER" id="PTHR34220:SF7">
    <property type="entry name" value="SENSOR HISTIDINE KINASE YPDA"/>
    <property type="match status" value="1"/>
</dbReference>
<name>A0ABN5LQS0_9BACT</name>
<keyword evidence="4" id="KW-1185">Reference proteome</keyword>
<dbReference type="Proteomes" id="UP000246099">
    <property type="component" value="Chromosome"/>
</dbReference>
<dbReference type="InterPro" id="IPR010559">
    <property type="entry name" value="Sig_transdc_His_kin_internal"/>
</dbReference>